<proteinExistence type="predicted"/>
<evidence type="ECO:0000313" key="3">
    <source>
        <dbReference type="Proteomes" id="UP000199088"/>
    </source>
</evidence>
<dbReference type="STRING" id="1052260.SAMN05660199_02933"/>
<dbReference type="AlphaFoldDB" id="A0A1H0P137"/>
<reference evidence="3" key="1">
    <citation type="submission" date="2016-10" db="EMBL/GenBank/DDBJ databases">
        <authorList>
            <person name="Varghese N."/>
            <person name="Submissions S."/>
        </authorList>
    </citation>
    <scope>NUCLEOTIDE SEQUENCE [LARGE SCALE GENOMIC DNA]</scope>
    <source>
        <strain evidence="3">DSM 45843</strain>
    </source>
</reference>
<organism evidence="2 3">
    <name type="scientific">Klenkia soli</name>
    <dbReference type="NCBI Taxonomy" id="1052260"/>
    <lineage>
        <taxon>Bacteria</taxon>
        <taxon>Bacillati</taxon>
        <taxon>Actinomycetota</taxon>
        <taxon>Actinomycetes</taxon>
        <taxon>Geodermatophilales</taxon>
        <taxon>Geodermatophilaceae</taxon>
        <taxon>Klenkia</taxon>
    </lineage>
</organism>
<evidence type="ECO:0000313" key="2">
    <source>
        <dbReference type="EMBL" id="SDO98661.1"/>
    </source>
</evidence>
<accession>A0A1H0P137</accession>
<dbReference type="RefSeq" id="WP_091246538.1">
    <property type="nucleotide sequence ID" value="NZ_FNIR01000009.1"/>
</dbReference>
<evidence type="ECO:0000256" key="1">
    <source>
        <dbReference type="SAM" id="MobiDB-lite"/>
    </source>
</evidence>
<dbReference type="OrthoDB" id="5198045at2"/>
<feature type="region of interest" description="Disordered" evidence="1">
    <location>
        <begin position="1"/>
        <end position="22"/>
    </location>
</feature>
<protein>
    <submittedName>
        <fullName evidence="2">Uncharacterized protein</fullName>
    </submittedName>
</protein>
<dbReference type="Proteomes" id="UP000199088">
    <property type="component" value="Unassembled WGS sequence"/>
</dbReference>
<dbReference type="EMBL" id="FNIR01000009">
    <property type="protein sequence ID" value="SDO98661.1"/>
    <property type="molecule type" value="Genomic_DNA"/>
</dbReference>
<sequence length="130" mass="13787">MTLLEHPALAPADAPARRARPDGSAPTWLLLIATTDPDRAGAALRRETRARDLLTRDGDDVVVHVTASPADLDAVADRLLTVVERATGRPAAAGLCLVGGDRTDDEVLRRARAGLRVAWSCGGSRVVRHP</sequence>
<gene>
    <name evidence="2" type="ORF">SAMN05660199_02933</name>
</gene>
<keyword evidence="3" id="KW-1185">Reference proteome</keyword>
<name>A0A1H0P137_9ACTN</name>